<feature type="domain" description="Ubiquitin-like protease family profile" evidence="6">
    <location>
        <begin position="867"/>
        <end position="1061"/>
    </location>
</feature>
<dbReference type="Gene3D" id="3.40.395.10">
    <property type="entry name" value="Adenoviral Proteinase, Chain A"/>
    <property type="match status" value="1"/>
</dbReference>
<keyword evidence="2" id="KW-0645">Protease</keyword>
<evidence type="ECO:0000256" key="2">
    <source>
        <dbReference type="ARBA" id="ARBA00022670"/>
    </source>
</evidence>
<accession>A0AAD4XBJ8</accession>
<feature type="compositionally biased region" description="Low complexity" evidence="5">
    <location>
        <begin position="44"/>
        <end position="63"/>
    </location>
</feature>
<sequence length="1099" mass="124442">MRELRQGVRRGRSATKAAIEEVQRSLVDESMVIRRKRSNKNNKQQQPEPEVEQQQQQDDNNNVGGAKVYLRGLKLVRKKILLDKKEDREPETSCFDEIREIGRNVVEMGDYHDAEENLETDNAPAAEENLEIDDAPAAEENLEIDDAPAAEELEEEAYTTPTPYEEPAHFRTRLKLHTRSAIAQMALRINDEMFAKKQYLEEGPLRQTLVHESSNSYEMDDGTREGSLECELTNHNYEMYNQEHEESVPVDIPECETAKDIVVGSNNSKQKKEDKLAPTSKAPVAEDEMCRKTRLLGKRKASGTFAEQPTVEDHLIEAHEEFESESSMKRKVHGGTTLVPHIFNTNTSHRNVIEYNEHGQPIGPFSSELASYMGVLARQMVPIVHENWKVVPSTLKDELWRCLEAKYVLEASSRKLLVNGIGDRWRVFKSTLTRTYILPFKDEPDCLIHPPPKYGFIKQEHWDEFVKSRLNDAFQAVHEAQSERRAKNIHPHRLGRTSYAGLIEKMKKSEGVTPEEIDRCVLWKKARQNKNGEYEDDATREQAEIIDELKKQVDDGSLVCDGNIDVLSLALRTPVGGAEKFESQPTSYQKPKCQATKVADKLHEQRKLNENKCQEERVSRSRVEDQLLNTQKMVSQLEEMLANFMQNRKSPTSISNKLPLINCGNSGKSPTSTSNKLPLINCGNSGKTSASTMLPANNNKDLEVEPASTSTLVPVNNNGNLGKRVALASNRVPINNKENSGKGTALTSTRVPISNKENLGKGPASTSTRVHLKNNENLGNSPASSSDKANSNTYEPSISGRSQSRVWRNDEENLPVVQVTPSTHVARSVKTSGRSQSSVWRNDEENLPVVQVTQSRHVARSMKDSTVSPFQRFYKSVSQKLTGSVPFISVPVDAAVFGTEMELYLDLDDVRYICHLEDLSENCVMAYIRNLYDILTERGIQHKYEFIDPASVSSAKDADLSKIITSRLMNSNCEWVFIPVKPEGAHWLLIAINMVAMSCYWLDPSGLPARYNIKPFVTFGLKGLQKDGVRRSSPIWYNIKCPKQKNSVECGFYIMKFMKEIIDEPKMFTKSEPFLKSTYEQDEIDEVRLEWIRTVKAYV</sequence>
<dbReference type="InterPro" id="IPR038765">
    <property type="entry name" value="Papain-like_cys_pep_sf"/>
</dbReference>
<evidence type="ECO:0000313" key="7">
    <source>
        <dbReference type="EMBL" id="KAI3891098.1"/>
    </source>
</evidence>
<dbReference type="GO" id="GO:0008234">
    <property type="term" value="F:cysteine-type peptidase activity"/>
    <property type="evidence" value="ECO:0007669"/>
    <property type="project" value="InterPro"/>
</dbReference>
<evidence type="ECO:0000259" key="6">
    <source>
        <dbReference type="PROSITE" id="PS50600"/>
    </source>
</evidence>
<feature type="region of interest" description="Disordered" evidence="5">
    <location>
        <begin position="30"/>
        <end position="64"/>
    </location>
</feature>
<feature type="region of interest" description="Disordered" evidence="5">
    <location>
        <begin position="732"/>
        <end position="807"/>
    </location>
</feature>
<feature type="region of interest" description="Disordered" evidence="5">
    <location>
        <begin position="265"/>
        <end position="285"/>
    </location>
</feature>
<dbReference type="EMBL" id="JAJJMB010012081">
    <property type="protein sequence ID" value="KAI3891098.1"/>
    <property type="molecule type" value="Genomic_DNA"/>
</dbReference>
<dbReference type="PROSITE" id="PS50600">
    <property type="entry name" value="ULP_PROTEASE"/>
    <property type="match status" value="1"/>
</dbReference>
<name>A0AAD4XBJ8_9MAGN</name>
<evidence type="ECO:0000256" key="4">
    <source>
        <dbReference type="SAM" id="Coils"/>
    </source>
</evidence>
<dbReference type="GO" id="GO:0006508">
    <property type="term" value="P:proteolysis"/>
    <property type="evidence" value="ECO:0007669"/>
    <property type="project" value="UniProtKB-KW"/>
</dbReference>
<keyword evidence="3" id="KW-0378">Hydrolase</keyword>
<dbReference type="Proteomes" id="UP001202328">
    <property type="component" value="Unassembled WGS sequence"/>
</dbReference>
<proteinExistence type="inferred from homology"/>
<feature type="coiled-coil region" evidence="4">
    <location>
        <begin position="620"/>
        <end position="647"/>
    </location>
</feature>
<organism evidence="7 8">
    <name type="scientific">Papaver atlanticum</name>
    <dbReference type="NCBI Taxonomy" id="357466"/>
    <lineage>
        <taxon>Eukaryota</taxon>
        <taxon>Viridiplantae</taxon>
        <taxon>Streptophyta</taxon>
        <taxon>Embryophyta</taxon>
        <taxon>Tracheophyta</taxon>
        <taxon>Spermatophyta</taxon>
        <taxon>Magnoliopsida</taxon>
        <taxon>Ranunculales</taxon>
        <taxon>Papaveraceae</taxon>
        <taxon>Papaveroideae</taxon>
        <taxon>Papaver</taxon>
    </lineage>
</organism>
<keyword evidence="8" id="KW-1185">Reference proteome</keyword>
<dbReference type="PANTHER" id="PTHR33018">
    <property type="entry name" value="OS10G0338966 PROTEIN-RELATED"/>
    <property type="match status" value="1"/>
</dbReference>
<gene>
    <name evidence="7" type="ORF">MKW98_007403</name>
</gene>
<dbReference type="PANTHER" id="PTHR33018:SF31">
    <property type="entry name" value="TRANSPOSASE, PTTA_EN_SPM, PLANT"/>
    <property type="match status" value="1"/>
</dbReference>
<dbReference type="Pfam" id="PF03004">
    <property type="entry name" value="Transposase_24"/>
    <property type="match status" value="1"/>
</dbReference>
<feature type="compositionally biased region" description="Polar residues" evidence="5">
    <location>
        <begin position="764"/>
        <end position="806"/>
    </location>
</feature>
<evidence type="ECO:0000256" key="1">
    <source>
        <dbReference type="ARBA" id="ARBA00005234"/>
    </source>
</evidence>
<evidence type="ECO:0000256" key="3">
    <source>
        <dbReference type="ARBA" id="ARBA00022801"/>
    </source>
</evidence>
<dbReference type="InterPro" id="IPR003653">
    <property type="entry name" value="Peptidase_C48_C"/>
</dbReference>
<dbReference type="InterPro" id="IPR004252">
    <property type="entry name" value="Probable_transposase_24"/>
</dbReference>
<evidence type="ECO:0000313" key="8">
    <source>
        <dbReference type="Proteomes" id="UP001202328"/>
    </source>
</evidence>
<comment type="caution">
    <text evidence="7">The sequence shown here is derived from an EMBL/GenBank/DDBJ whole genome shotgun (WGS) entry which is preliminary data.</text>
</comment>
<protein>
    <recommendedName>
        <fullName evidence="6">Ubiquitin-like protease family profile domain-containing protein</fullName>
    </recommendedName>
</protein>
<dbReference type="SUPFAM" id="SSF54001">
    <property type="entry name" value="Cysteine proteinases"/>
    <property type="match status" value="1"/>
</dbReference>
<dbReference type="AlphaFoldDB" id="A0AAD4XBJ8"/>
<comment type="similarity">
    <text evidence="1">Belongs to the peptidase C48 family.</text>
</comment>
<feature type="compositionally biased region" description="Polar residues" evidence="5">
    <location>
        <begin position="732"/>
        <end position="757"/>
    </location>
</feature>
<keyword evidence="4" id="KW-0175">Coiled coil</keyword>
<dbReference type="Pfam" id="PF02902">
    <property type="entry name" value="Peptidase_C48"/>
    <property type="match status" value="1"/>
</dbReference>
<reference evidence="7" key="1">
    <citation type="submission" date="2022-04" db="EMBL/GenBank/DDBJ databases">
        <title>A functionally conserved STORR gene fusion in Papaver species that diverged 16.8 million years ago.</title>
        <authorList>
            <person name="Catania T."/>
        </authorList>
    </citation>
    <scope>NUCLEOTIDE SEQUENCE</scope>
    <source>
        <strain evidence="7">S-188037</strain>
    </source>
</reference>
<evidence type="ECO:0000256" key="5">
    <source>
        <dbReference type="SAM" id="MobiDB-lite"/>
    </source>
</evidence>